<feature type="domain" description="Glycosyltransferase subfamily 4-like N-terminal" evidence="2">
    <location>
        <begin position="90"/>
        <end position="202"/>
    </location>
</feature>
<dbReference type="CDD" id="cd03801">
    <property type="entry name" value="GT4_PimA-like"/>
    <property type="match status" value="1"/>
</dbReference>
<dbReference type="PANTHER" id="PTHR45947:SF3">
    <property type="entry name" value="SULFOQUINOVOSYL TRANSFERASE SQD2"/>
    <property type="match status" value="1"/>
</dbReference>
<dbReference type="GO" id="GO:0016757">
    <property type="term" value="F:glycosyltransferase activity"/>
    <property type="evidence" value="ECO:0007669"/>
    <property type="project" value="InterPro"/>
</dbReference>
<gene>
    <name evidence="3" type="ORF">HSACCH_01532</name>
</gene>
<keyword evidence="3" id="KW-0808">Transferase</keyword>
<accession>M5E289</accession>
<dbReference type="RefSeq" id="WP_005489017.1">
    <property type="nucleotide sequence ID" value="NZ_CAUI01000019.1"/>
</dbReference>
<dbReference type="Pfam" id="PF13439">
    <property type="entry name" value="Glyco_transf_4"/>
    <property type="match status" value="1"/>
</dbReference>
<comment type="caution">
    <text evidence="3">The sequence shown here is derived from an EMBL/GenBank/DDBJ whole genome shotgun (WGS) entry which is preliminary data.</text>
</comment>
<dbReference type="InterPro" id="IPR001296">
    <property type="entry name" value="Glyco_trans_1"/>
</dbReference>
<sequence>MKKILHILAQRPEKTGSGIFLQNIVKIAAKNGYEQAVISGVPANLEEVDLGAIDKQKFYPVKFGTDKIPFPVVGMSNVMPYRSEKYKNLTVEMLKKWKTAFKEQIIKAVEEFKPDVILVHHLWILTSLLSDLVTEIPIKAICHGTGLRQLNQAEKFADYVIAGCKKVDTIFALHSDQKQKISRLYDINSDRITVVGSGYDSDIFYPSDNSQIVKPIQIVYAGKLSYAKGLKSLIYVCSNLSSEFDLELKLVGGGSGEEAECIKELAMAADCSIEMPGLVSQAQLGKIFRKSDIFCLPSFYEGLPLVLIEALASGLQVVTTDLEGVKSWLGDQINKTGAVEYVELPELKKSHIPVESELPDFENRLKTGIESQIDRLRSGNDLNGPKFREKVERWSWAEVFKKMEDYF</sequence>
<proteinExistence type="predicted"/>
<dbReference type="STRING" id="1293054.HSACCH_01532"/>
<dbReference type="InParanoid" id="M5E289"/>
<protein>
    <submittedName>
        <fullName evidence="3">Glycosyl transferase</fullName>
    </submittedName>
</protein>
<dbReference type="PANTHER" id="PTHR45947">
    <property type="entry name" value="SULFOQUINOVOSYL TRANSFERASE SQD2"/>
    <property type="match status" value="1"/>
</dbReference>
<evidence type="ECO:0000259" key="1">
    <source>
        <dbReference type="Pfam" id="PF00534"/>
    </source>
</evidence>
<keyword evidence="4" id="KW-1185">Reference proteome</keyword>
<dbReference type="Proteomes" id="UP000012063">
    <property type="component" value="Unassembled WGS sequence"/>
</dbReference>
<dbReference type="InterPro" id="IPR050194">
    <property type="entry name" value="Glycosyltransferase_grp1"/>
</dbReference>
<dbReference type="Pfam" id="PF00534">
    <property type="entry name" value="Glycos_transf_1"/>
    <property type="match status" value="1"/>
</dbReference>
<feature type="domain" description="Glycosyl transferase family 1" evidence="1">
    <location>
        <begin position="213"/>
        <end position="336"/>
    </location>
</feature>
<dbReference type="Gene3D" id="3.40.50.2000">
    <property type="entry name" value="Glycogen Phosphorylase B"/>
    <property type="match status" value="2"/>
</dbReference>
<dbReference type="AlphaFoldDB" id="M5E289"/>
<dbReference type="OrthoDB" id="9804196at2"/>
<dbReference type="EMBL" id="CAUI01000019">
    <property type="protein sequence ID" value="CCU79700.1"/>
    <property type="molecule type" value="Genomic_DNA"/>
</dbReference>
<name>M5E289_9FIRM</name>
<reference evidence="4" key="1">
    <citation type="journal article" date="2013" name="Genome Announc.">
        <title>Genome Sequence of Halanaerobium saccharolyticum subsp. saccharolyticum Strain DSM 6643T, a Halophilic Hydrogen-Producing Bacterium.</title>
        <authorList>
            <person name="Kivisto A."/>
            <person name="Larjo A."/>
            <person name="Ciranna A."/>
            <person name="Santala V."/>
            <person name="Roos C."/>
            <person name="Karp M."/>
        </authorList>
    </citation>
    <scope>NUCLEOTIDE SEQUENCE [LARGE SCALE GENOMIC DNA]</scope>
    <source>
        <strain evidence="4">DSM 6643</strain>
    </source>
</reference>
<dbReference type="eggNOG" id="COG0438">
    <property type="taxonomic scope" value="Bacteria"/>
</dbReference>
<evidence type="ECO:0000313" key="4">
    <source>
        <dbReference type="Proteomes" id="UP000012063"/>
    </source>
</evidence>
<evidence type="ECO:0000313" key="3">
    <source>
        <dbReference type="EMBL" id="CCU79700.1"/>
    </source>
</evidence>
<evidence type="ECO:0000259" key="2">
    <source>
        <dbReference type="Pfam" id="PF13439"/>
    </source>
</evidence>
<organism evidence="3 4">
    <name type="scientific">Halanaerobium saccharolyticum subsp. saccharolyticum DSM 6643</name>
    <dbReference type="NCBI Taxonomy" id="1293054"/>
    <lineage>
        <taxon>Bacteria</taxon>
        <taxon>Bacillati</taxon>
        <taxon>Bacillota</taxon>
        <taxon>Clostridia</taxon>
        <taxon>Halanaerobiales</taxon>
        <taxon>Halanaerobiaceae</taxon>
        <taxon>Halanaerobium</taxon>
    </lineage>
</organism>
<dbReference type="SUPFAM" id="SSF53756">
    <property type="entry name" value="UDP-Glycosyltransferase/glycogen phosphorylase"/>
    <property type="match status" value="1"/>
</dbReference>
<dbReference type="InterPro" id="IPR028098">
    <property type="entry name" value="Glyco_trans_4-like_N"/>
</dbReference>